<dbReference type="SUPFAM" id="SSF109709">
    <property type="entry name" value="KorB DNA-binding domain-like"/>
    <property type="match status" value="1"/>
</dbReference>
<comment type="caution">
    <text evidence="4">The sequence shown here is derived from an EMBL/GenBank/DDBJ whole genome shotgun (WGS) entry which is preliminary data.</text>
</comment>
<feature type="compositionally biased region" description="Low complexity" evidence="2">
    <location>
        <begin position="307"/>
        <end position="323"/>
    </location>
</feature>
<dbReference type="InterPro" id="IPR008988">
    <property type="entry name" value="Transcriptional_repressor_C"/>
</dbReference>
<comment type="similarity">
    <text evidence="1">Belongs to the ParB family.</text>
</comment>
<reference evidence="5" key="1">
    <citation type="submission" date="2015-06" db="EMBL/GenBank/DDBJ databases">
        <title>Comparative genomics of Burkholderia leaf nodule symbionts.</title>
        <authorList>
            <person name="Carlier A."/>
            <person name="Eberl L."/>
            <person name="Pinto-Carbo M."/>
        </authorList>
    </citation>
    <scope>NUCLEOTIDE SEQUENCE [LARGE SCALE GENOMIC DNA]</scope>
    <source>
        <strain evidence="5">UZHbot4</strain>
    </source>
</reference>
<dbReference type="GO" id="GO:0005694">
    <property type="term" value="C:chromosome"/>
    <property type="evidence" value="ECO:0007669"/>
    <property type="project" value="TreeGrafter"/>
</dbReference>
<dbReference type="Gene3D" id="1.10.10.730">
    <property type="entry name" value="KorB DNA-binding domain"/>
    <property type="match status" value="1"/>
</dbReference>
<accession>A0A0L0MFB9</accession>
<protein>
    <submittedName>
        <fullName evidence="4">Chromosome (Plasmid) partitioning protein ParB</fullName>
    </submittedName>
</protein>
<gene>
    <name evidence="4" type="ORF">BVER_00863c</name>
</gene>
<dbReference type="InterPro" id="IPR004437">
    <property type="entry name" value="ParB/RepB/Spo0J"/>
</dbReference>
<dbReference type="OrthoDB" id="9796891at2"/>
<evidence type="ECO:0000313" key="4">
    <source>
        <dbReference type="EMBL" id="KND60980.1"/>
    </source>
</evidence>
<dbReference type="RefSeq" id="WP_050453135.1">
    <property type="nucleotide sequence ID" value="NZ_LFJJ01000037.1"/>
</dbReference>
<dbReference type="SUPFAM" id="SSF110849">
    <property type="entry name" value="ParB/Sulfiredoxin"/>
    <property type="match status" value="1"/>
</dbReference>
<dbReference type="SUPFAM" id="SSF50037">
    <property type="entry name" value="C-terminal domain of transcriptional repressors"/>
    <property type="match status" value="1"/>
</dbReference>
<dbReference type="InterPro" id="IPR013741">
    <property type="entry name" value="KorB_domain"/>
</dbReference>
<dbReference type="Pfam" id="PF08535">
    <property type="entry name" value="KorB"/>
    <property type="match status" value="1"/>
</dbReference>
<feature type="region of interest" description="Disordered" evidence="2">
    <location>
        <begin position="242"/>
        <end position="323"/>
    </location>
</feature>
<dbReference type="CDD" id="cd16398">
    <property type="entry name" value="KorB_N_like"/>
    <property type="match status" value="1"/>
</dbReference>
<dbReference type="InterPro" id="IPR050336">
    <property type="entry name" value="Chromosome_partition/occlusion"/>
</dbReference>
<dbReference type="GO" id="GO:0007059">
    <property type="term" value="P:chromosome segregation"/>
    <property type="evidence" value="ECO:0007669"/>
    <property type="project" value="TreeGrafter"/>
</dbReference>
<proteinExistence type="inferred from homology"/>
<evidence type="ECO:0000256" key="2">
    <source>
        <dbReference type="SAM" id="MobiDB-lite"/>
    </source>
</evidence>
<feature type="compositionally biased region" description="Pro residues" evidence="2">
    <location>
        <begin position="245"/>
        <end position="254"/>
    </location>
</feature>
<dbReference type="NCBIfam" id="TIGR00180">
    <property type="entry name" value="parB_part"/>
    <property type="match status" value="1"/>
</dbReference>
<organism evidence="4 5">
    <name type="scientific">Candidatus Burkholderia verschuerenii</name>
    <dbReference type="NCBI Taxonomy" id="242163"/>
    <lineage>
        <taxon>Bacteria</taxon>
        <taxon>Pseudomonadati</taxon>
        <taxon>Pseudomonadota</taxon>
        <taxon>Betaproteobacteria</taxon>
        <taxon>Burkholderiales</taxon>
        <taxon>Burkholderiaceae</taxon>
        <taxon>Burkholderia</taxon>
    </lineage>
</organism>
<dbReference type="PATRIC" id="fig|242163.4.peg.4868"/>
<dbReference type="InterPro" id="IPR037048">
    <property type="entry name" value="KorB_C_sf"/>
</dbReference>
<feature type="domain" description="ParB-like N-terminal" evidence="3">
    <location>
        <begin position="25"/>
        <end position="140"/>
    </location>
</feature>
<sequence>MDLTSLSNLATFNEQPGEAAKGVPLEIPLDKIIPGKNPRTTFPPEKMERIAASIRERRVKSPISVHAVSAEEVATHFEAKGLPFYYESKGLAAPTELDGFYQINHGERRYRGSVMAGNKETIPAVLDDDHDGIDALVENIQRADLDPLDIAHSIDEKVKEGMSKKDIAQALGMSPSYVSNHLRLLKLPEPVAAMIREGKSQDVTALLQLGSAYEEFPEEIAAFCDENEEITQAQVRKYIAELKEPPTPPSPPTVLPTVSGSAGVIGGNGGLDEYPSESGSASSSNDDPEEPGDNSAASSNESDDGHGSAASMNGDAGAAAHKPPKAKIAGIDVTHDGRPARLLLKVPSTHGLAWIKYEDDGHETEIEVGTIEQIVSVAVE</sequence>
<dbReference type="PANTHER" id="PTHR33375">
    <property type="entry name" value="CHROMOSOME-PARTITIONING PROTEIN PARB-RELATED"/>
    <property type="match status" value="1"/>
</dbReference>
<dbReference type="InterPro" id="IPR036086">
    <property type="entry name" value="ParB/Sulfiredoxin_sf"/>
</dbReference>
<dbReference type="InterPro" id="IPR042075">
    <property type="entry name" value="KorB_DNA-db"/>
</dbReference>
<dbReference type="Gene3D" id="2.30.30.150">
    <property type="entry name" value="KorB, C-terminal domain"/>
    <property type="match status" value="1"/>
</dbReference>
<dbReference type="EMBL" id="LFJJ01000037">
    <property type="protein sequence ID" value="KND60980.1"/>
    <property type="molecule type" value="Genomic_DNA"/>
</dbReference>
<dbReference type="SMART" id="SM00470">
    <property type="entry name" value="ParB"/>
    <property type="match status" value="1"/>
</dbReference>
<dbReference type="InterPro" id="IPR010575">
    <property type="entry name" value="KorB_C"/>
</dbReference>
<evidence type="ECO:0000313" key="5">
    <source>
        <dbReference type="Proteomes" id="UP000036959"/>
    </source>
</evidence>
<dbReference type="Gene3D" id="3.90.1530.30">
    <property type="match status" value="1"/>
</dbReference>
<dbReference type="GO" id="GO:0003677">
    <property type="term" value="F:DNA binding"/>
    <property type="evidence" value="ECO:0007669"/>
    <property type="project" value="InterPro"/>
</dbReference>
<dbReference type="InterPro" id="IPR003115">
    <property type="entry name" value="ParB_N"/>
</dbReference>
<evidence type="ECO:0000259" key="3">
    <source>
        <dbReference type="SMART" id="SM00470"/>
    </source>
</evidence>
<dbReference type="Gene3D" id="6.10.250.140">
    <property type="match status" value="1"/>
</dbReference>
<name>A0A0L0MFB9_9BURK</name>
<dbReference type="GO" id="GO:0045892">
    <property type="term" value="P:negative regulation of DNA-templated transcription"/>
    <property type="evidence" value="ECO:0007669"/>
    <property type="project" value="InterPro"/>
</dbReference>
<dbReference type="Proteomes" id="UP000036959">
    <property type="component" value="Unassembled WGS sequence"/>
</dbReference>
<dbReference type="Pfam" id="PF06613">
    <property type="entry name" value="KorB_C"/>
    <property type="match status" value="1"/>
</dbReference>
<keyword evidence="5" id="KW-1185">Reference proteome</keyword>
<evidence type="ECO:0000256" key="1">
    <source>
        <dbReference type="ARBA" id="ARBA00006295"/>
    </source>
</evidence>
<dbReference type="AlphaFoldDB" id="A0A0L0MFB9"/>
<dbReference type="PANTHER" id="PTHR33375:SF1">
    <property type="entry name" value="CHROMOSOME-PARTITIONING PROTEIN PARB-RELATED"/>
    <property type="match status" value="1"/>
</dbReference>